<dbReference type="AlphaFoldDB" id="A0A0F9EH95"/>
<dbReference type="EMBL" id="LAZR01024947">
    <property type="protein sequence ID" value="KKL73473.1"/>
    <property type="molecule type" value="Genomic_DNA"/>
</dbReference>
<gene>
    <name evidence="1" type="ORF">LCGC14_2074550</name>
</gene>
<accession>A0A0F9EH95</accession>
<organism evidence="1">
    <name type="scientific">marine sediment metagenome</name>
    <dbReference type="NCBI Taxonomy" id="412755"/>
    <lineage>
        <taxon>unclassified sequences</taxon>
        <taxon>metagenomes</taxon>
        <taxon>ecological metagenomes</taxon>
    </lineage>
</organism>
<proteinExistence type="predicted"/>
<evidence type="ECO:0000313" key="1">
    <source>
        <dbReference type="EMBL" id="KKL73473.1"/>
    </source>
</evidence>
<sequence>MTRVPVLPQEGGWPLWDTRIRELLAECEALGNIAALVGDNLAALCHYVKDQPKAARALSAAFKQRREELAK</sequence>
<name>A0A0F9EH95_9ZZZZ</name>
<comment type="caution">
    <text evidence="1">The sequence shown here is derived from an EMBL/GenBank/DDBJ whole genome shotgun (WGS) entry which is preliminary data.</text>
</comment>
<reference evidence="1" key="1">
    <citation type="journal article" date="2015" name="Nature">
        <title>Complex archaea that bridge the gap between prokaryotes and eukaryotes.</title>
        <authorList>
            <person name="Spang A."/>
            <person name="Saw J.H."/>
            <person name="Jorgensen S.L."/>
            <person name="Zaremba-Niedzwiedzka K."/>
            <person name="Martijn J."/>
            <person name="Lind A.E."/>
            <person name="van Eijk R."/>
            <person name="Schleper C."/>
            <person name="Guy L."/>
            <person name="Ettema T.J."/>
        </authorList>
    </citation>
    <scope>NUCLEOTIDE SEQUENCE</scope>
</reference>
<protein>
    <submittedName>
        <fullName evidence="1">Uncharacterized protein</fullName>
    </submittedName>
</protein>